<dbReference type="Proteomes" id="UP000777784">
    <property type="component" value="Unassembled WGS sequence"/>
</dbReference>
<gene>
    <name evidence="1" type="ORF">KJ970_21210</name>
</gene>
<comment type="caution">
    <text evidence="1">The sequence shown here is derived from an EMBL/GenBank/DDBJ whole genome shotgun (WGS) entry which is preliminary data.</text>
</comment>
<proteinExistence type="predicted"/>
<name>A0A948W8K9_UNCEI</name>
<evidence type="ECO:0000313" key="1">
    <source>
        <dbReference type="EMBL" id="MBU2693445.1"/>
    </source>
</evidence>
<evidence type="ECO:0000313" key="2">
    <source>
        <dbReference type="Proteomes" id="UP000777784"/>
    </source>
</evidence>
<dbReference type="EMBL" id="JAHJDP010000122">
    <property type="protein sequence ID" value="MBU2693445.1"/>
    <property type="molecule type" value="Genomic_DNA"/>
</dbReference>
<reference evidence="1" key="1">
    <citation type="submission" date="2021-05" db="EMBL/GenBank/DDBJ databases">
        <title>Energy efficiency and biological interactions define the core microbiome of deep oligotrophic groundwater.</title>
        <authorList>
            <person name="Mehrshad M."/>
            <person name="Lopez-Fernandez M."/>
            <person name="Bell E."/>
            <person name="Bernier-Latmani R."/>
            <person name="Bertilsson S."/>
            <person name="Dopson M."/>
        </authorList>
    </citation>
    <scope>NUCLEOTIDE SEQUENCE</scope>
    <source>
        <strain evidence="1">Modern_marine.mb.64</strain>
    </source>
</reference>
<dbReference type="AlphaFoldDB" id="A0A948W8K9"/>
<sequence length="210" mass="23121">MADLNEKRTNRLKLIHRLYDLCEGTRSKAVSMWGIGEEFGWPRSETQSIVEYLEGEGLLEYSDLGGNISLTHRGIVEVEKSLSKPDEATTYFPPAVNIIHIGHMEKSQIQQGTVDSRQELVVPAGLEELAGFLNEVQEFLKIPAIRDDEKSEIECEIDTIEAQGRSPKPKANIVRSSLAAIKQVLEGIAVDGAADLAAKAGEFIIKLFGS</sequence>
<protein>
    <submittedName>
        <fullName evidence="1">Uncharacterized protein</fullName>
    </submittedName>
</protein>
<accession>A0A948W8K9</accession>
<organism evidence="1 2">
    <name type="scientific">Eiseniibacteriota bacterium</name>
    <dbReference type="NCBI Taxonomy" id="2212470"/>
    <lineage>
        <taxon>Bacteria</taxon>
        <taxon>Candidatus Eiseniibacteriota</taxon>
    </lineage>
</organism>